<name>A0ABP8FGH6_9BACT</name>
<feature type="domain" description="Outer membrane protein beta-barrel" evidence="1">
    <location>
        <begin position="41"/>
        <end position="225"/>
    </location>
</feature>
<comment type="caution">
    <text evidence="2">The sequence shown here is derived from an EMBL/GenBank/DDBJ whole genome shotgun (WGS) entry which is preliminary data.</text>
</comment>
<dbReference type="Proteomes" id="UP001501844">
    <property type="component" value="Unassembled WGS sequence"/>
</dbReference>
<reference evidence="3" key="1">
    <citation type="journal article" date="2019" name="Int. J. Syst. Evol. Microbiol.">
        <title>The Global Catalogue of Microorganisms (GCM) 10K type strain sequencing project: providing services to taxonomists for standard genome sequencing and annotation.</title>
        <authorList>
            <consortium name="The Broad Institute Genomics Platform"/>
            <consortium name="The Broad Institute Genome Sequencing Center for Infectious Disease"/>
            <person name="Wu L."/>
            <person name="Ma J."/>
        </authorList>
    </citation>
    <scope>NUCLEOTIDE SEQUENCE [LARGE SCALE GENOMIC DNA]</scope>
    <source>
        <strain evidence="3">JCM 17917</strain>
    </source>
</reference>
<dbReference type="EMBL" id="BAABGX010000002">
    <property type="protein sequence ID" value="GAA4303303.1"/>
    <property type="molecule type" value="Genomic_DNA"/>
</dbReference>
<evidence type="ECO:0000259" key="1">
    <source>
        <dbReference type="Pfam" id="PF13568"/>
    </source>
</evidence>
<sequence length="246" mass="26461">MVFHLDTARTQVFKNMINLYQMKKILVAALALVAGVMTEGFAQDGGMKVGFRGGYGMAGWQGETMKSVNDMLEFTDGNVKTKMRPGFHGGMYVSIPLGAGFEFEPGVQYAQKGMVLEGTVPGKAGEYMNAKVTVTNKSDYIEVPLLAKLYVAGGLNLFAGPQVSLLVNNKLNVSAGALGISAYNNDFDWDMGQRQIDVGMAAGLGYQFANGLNLSGSYDMGLTTVDEGADYKTYNHGFKGSIGFRF</sequence>
<proteinExistence type="predicted"/>
<dbReference type="InterPro" id="IPR025665">
    <property type="entry name" value="Beta-barrel_OMP_2"/>
</dbReference>
<accession>A0ABP8FGH6</accession>
<keyword evidence="3" id="KW-1185">Reference proteome</keyword>
<organism evidence="2 3">
    <name type="scientific">Nibribacter koreensis</name>
    <dbReference type="NCBI Taxonomy" id="1084519"/>
    <lineage>
        <taxon>Bacteria</taxon>
        <taxon>Pseudomonadati</taxon>
        <taxon>Bacteroidota</taxon>
        <taxon>Cytophagia</taxon>
        <taxon>Cytophagales</taxon>
        <taxon>Hymenobacteraceae</taxon>
        <taxon>Nibribacter</taxon>
    </lineage>
</organism>
<gene>
    <name evidence="2" type="ORF">GCM10023183_15850</name>
</gene>
<evidence type="ECO:0000313" key="3">
    <source>
        <dbReference type="Proteomes" id="UP001501844"/>
    </source>
</evidence>
<dbReference type="Pfam" id="PF13568">
    <property type="entry name" value="OMP_b-brl_2"/>
    <property type="match status" value="1"/>
</dbReference>
<protein>
    <recommendedName>
        <fullName evidence="1">Outer membrane protein beta-barrel domain-containing protein</fullName>
    </recommendedName>
</protein>
<evidence type="ECO:0000313" key="2">
    <source>
        <dbReference type="EMBL" id="GAA4303303.1"/>
    </source>
</evidence>